<evidence type="ECO:0008006" key="4">
    <source>
        <dbReference type="Google" id="ProtNLM"/>
    </source>
</evidence>
<evidence type="ECO:0000256" key="1">
    <source>
        <dbReference type="SAM" id="SignalP"/>
    </source>
</evidence>
<evidence type="ECO:0000313" key="3">
    <source>
        <dbReference type="Proteomes" id="UP000008305"/>
    </source>
</evidence>
<sequence length="92" mass="10161">MFFVANKAFLSITLYFLFSSLAQDSPWQSSKYKTFFSIHYDFTSSSKTFGAFCLYVLSKFSSAKNEGNRTANALCSRGRSFGGRGAGSFVNG</sequence>
<dbReference type="Proteomes" id="UP000008305">
    <property type="component" value="Chromosome"/>
</dbReference>
<feature type="chain" id="PRO_5041286842" description="Secreted protein" evidence="1">
    <location>
        <begin position="23"/>
        <end position="92"/>
    </location>
</feature>
<accession>A0AA34RCH6</accession>
<gene>
    <name evidence="2" type="ordered locus">G5S_0046</name>
</gene>
<dbReference type="EMBL" id="CP002608">
    <property type="protein sequence ID" value="AEB41080.1"/>
    <property type="molecule type" value="Genomic_DNA"/>
</dbReference>
<proteinExistence type="predicted"/>
<keyword evidence="3" id="KW-1185">Reference proteome</keyword>
<feature type="signal peptide" evidence="1">
    <location>
        <begin position="1"/>
        <end position="22"/>
    </location>
</feature>
<name>A0AA34RCH6_CHLPE</name>
<organism evidence="2 3">
    <name type="scientific">Chlamydia pecorum (strain ATCC VR-628 / DSM 29919 / E58)</name>
    <name type="common">Chlamydophila pecorum</name>
    <dbReference type="NCBI Taxonomy" id="331635"/>
    <lineage>
        <taxon>Bacteria</taxon>
        <taxon>Pseudomonadati</taxon>
        <taxon>Chlamydiota</taxon>
        <taxon>Chlamydiia</taxon>
        <taxon>Chlamydiales</taxon>
        <taxon>Chlamydiaceae</taxon>
        <taxon>Chlamydia/Chlamydophila group</taxon>
        <taxon>Chlamydia</taxon>
    </lineage>
</organism>
<dbReference type="KEGG" id="cpm:G5S_0046"/>
<dbReference type="AlphaFoldDB" id="A0AA34RCH6"/>
<evidence type="ECO:0000313" key="2">
    <source>
        <dbReference type="EMBL" id="AEB41080.1"/>
    </source>
</evidence>
<keyword evidence="1" id="KW-0732">Signal</keyword>
<reference evidence="2 3" key="1">
    <citation type="journal article" date="2011" name="J. Bacteriol.">
        <title>Genome sequence of the obligate intracellular animal pathogen Chlamydia pecorum E58.</title>
        <authorList>
            <person name="Mojica S."/>
            <person name="Huot Creasy H."/>
            <person name="Daugherty S."/>
            <person name="Read T.D."/>
            <person name="Kim T."/>
            <person name="Kaltenboeck B."/>
            <person name="Bavoil P."/>
            <person name="Myers G.S."/>
        </authorList>
    </citation>
    <scope>NUCLEOTIDE SEQUENCE [LARGE SCALE GENOMIC DNA]</scope>
    <source>
        <strain evidence="2 3">E58</strain>
    </source>
</reference>
<protein>
    <recommendedName>
        <fullName evidence="4">Secreted protein</fullName>
    </recommendedName>
</protein>